<name>A0AA36DQL6_CYLNA</name>
<keyword evidence="2" id="KW-1185">Reference proteome</keyword>
<sequence length="130" mass="14768">MNIILTVGGRICTVCLPRSRVTATAEKIDKWKILALQVLLPTVTVSPLYSIFDFHYVVDHDRVSLSSTNANYDKSHTWAQNCVVFMMIVQTECVAVKKLGNSLSHNKFWLNLLLFQRSFRKMEGKCGSTE</sequence>
<evidence type="ECO:0000313" key="1">
    <source>
        <dbReference type="EMBL" id="CAJ0590312.1"/>
    </source>
</evidence>
<dbReference type="EMBL" id="CATQJL010000001">
    <property type="protein sequence ID" value="CAJ0590312.1"/>
    <property type="molecule type" value="Genomic_DNA"/>
</dbReference>
<organism evidence="1 2">
    <name type="scientific">Cylicocyclus nassatus</name>
    <name type="common">Nematode worm</name>
    <dbReference type="NCBI Taxonomy" id="53992"/>
    <lineage>
        <taxon>Eukaryota</taxon>
        <taxon>Metazoa</taxon>
        <taxon>Ecdysozoa</taxon>
        <taxon>Nematoda</taxon>
        <taxon>Chromadorea</taxon>
        <taxon>Rhabditida</taxon>
        <taxon>Rhabditina</taxon>
        <taxon>Rhabditomorpha</taxon>
        <taxon>Strongyloidea</taxon>
        <taxon>Strongylidae</taxon>
        <taxon>Cylicocyclus</taxon>
    </lineage>
</organism>
<dbReference type="Proteomes" id="UP001176961">
    <property type="component" value="Unassembled WGS sequence"/>
</dbReference>
<protein>
    <submittedName>
        <fullName evidence="1">Uncharacterized protein</fullName>
    </submittedName>
</protein>
<evidence type="ECO:0000313" key="2">
    <source>
        <dbReference type="Proteomes" id="UP001176961"/>
    </source>
</evidence>
<comment type="caution">
    <text evidence="1">The sequence shown here is derived from an EMBL/GenBank/DDBJ whole genome shotgun (WGS) entry which is preliminary data.</text>
</comment>
<accession>A0AA36DQL6</accession>
<dbReference type="AlphaFoldDB" id="A0AA36DQL6"/>
<proteinExistence type="predicted"/>
<reference evidence="1" key="1">
    <citation type="submission" date="2023-07" db="EMBL/GenBank/DDBJ databases">
        <authorList>
            <consortium name="CYATHOMIX"/>
        </authorList>
    </citation>
    <scope>NUCLEOTIDE SEQUENCE</scope>
    <source>
        <strain evidence="1">N/A</strain>
    </source>
</reference>
<gene>
    <name evidence="1" type="ORF">CYNAS_LOCUS2295</name>
</gene>